<dbReference type="OrthoDB" id="127815at2759"/>
<feature type="domain" description="HTH CENPB-type" evidence="2">
    <location>
        <begin position="1"/>
        <end position="40"/>
    </location>
</feature>
<evidence type="ECO:0000256" key="1">
    <source>
        <dbReference type="ARBA" id="ARBA00023125"/>
    </source>
</evidence>
<keyword evidence="4" id="KW-1185">Reference proteome</keyword>
<dbReference type="Pfam" id="PF03221">
    <property type="entry name" value="HTH_Tnp_Tc5"/>
    <property type="match status" value="1"/>
</dbReference>
<dbReference type="InterPro" id="IPR050863">
    <property type="entry name" value="CenT-Element_Derived"/>
</dbReference>
<evidence type="ECO:0000259" key="2">
    <source>
        <dbReference type="PROSITE" id="PS51253"/>
    </source>
</evidence>
<dbReference type="PROSITE" id="PS51253">
    <property type="entry name" value="HTH_CENPB"/>
    <property type="match status" value="1"/>
</dbReference>
<dbReference type="PANTHER" id="PTHR19303:SF57">
    <property type="entry name" value="HTH CENPB-TYPE DOMAIN-CONTAINING PROTEIN"/>
    <property type="match status" value="1"/>
</dbReference>
<comment type="caution">
    <text evidence="3">The sequence shown here is derived from an EMBL/GenBank/DDBJ whole genome shotgun (WGS) entry which is preliminary data.</text>
</comment>
<dbReference type="GO" id="GO:0003677">
    <property type="term" value="F:DNA binding"/>
    <property type="evidence" value="ECO:0007669"/>
    <property type="project" value="UniProtKB-KW"/>
</dbReference>
<sequence length="104" mass="11955">MLQIKALEVADDEGLPRDIFKASHSWRRRFMKRHKLSIRAHIRQGQTIPEDAAAAKAKFSAEVREMIIEHGMTNVFNADQTAVFFEYLPSKTVNTKGARTIWVK</sequence>
<protein>
    <recommendedName>
        <fullName evidence="2">HTH CENPB-type domain-containing protein</fullName>
    </recommendedName>
</protein>
<accession>A0A225WG48</accession>
<dbReference type="Proteomes" id="UP000198211">
    <property type="component" value="Unassembled WGS sequence"/>
</dbReference>
<reference evidence="4" key="1">
    <citation type="submission" date="2017-03" db="EMBL/GenBank/DDBJ databases">
        <title>Phytopthora megakarya and P. palmivora, two closely related causual agents of cacao black pod achieved similar genome size and gene model numbers by different mechanisms.</title>
        <authorList>
            <person name="Ali S."/>
            <person name="Shao J."/>
            <person name="Larry D.J."/>
            <person name="Kronmiller B."/>
            <person name="Shen D."/>
            <person name="Strem M.D."/>
            <person name="Melnick R.L."/>
            <person name="Guiltinan M.J."/>
            <person name="Tyler B.M."/>
            <person name="Meinhardt L.W."/>
            <person name="Bailey B.A."/>
        </authorList>
    </citation>
    <scope>NUCLEOTIDE SEQUENCE [LARGE SCALE GENOMIC DNA]</scope>
    <source>
        <strain evidence="4">zdho120</strain>
    </source>
</reference>
<dbReference type="EMBL" id="NBNE01000887">
    <property type="protein sequence ID" value="OWZ16686.1"/>
    <property type="molecule type" value="Genomic_DNA"/>
</dbReference>
<dbReference type="Gene3D" id="1.10.10.60">
    <property type="entry name" value="Homeodomain-like"/>
    <property type="match status" value="1"/>
</dbReference>
<keyword evidence="1" id="KW-0238">DNA-binding</keyword>
<name>A0A225WG48_9STRA</name>
<dbReference type="PANTHER" id="PTHR19303">
    <property type="entry name" value="TRANSPOSON"/>
    <property type="match status" value="1"/>
</dbReference>
<dbReference type="GO" id="GO:0005634">
    <property type="term" value="C:nucleus"/>
    <property type="evidence" value="ECO:0007669"/>
    <property type="project" value="TreeGrafter"/>
</dbReference>
<evidence type="ECO:0000313" key="3">
    <source>
        <dbReference type="EMBL" id="OWZ16686.1"/>
    </source>
</evidence>
<dbReference type="InterPro" id="IPR006600">
    <property type="entry name" value="HTH_CenpB_DNA-bd_dom"/>
</dbReference>
<organism evidence="3 4">
    <name type="scientific">Phytophthora megakarya</name>
    <dbReference type="NCBI Taxonomy" id="4795"/>
    <lineage>
        <taxon>Eukaryota</taxon>
        <taxon>Sar</taxon>
        <taxon>Stramenopiles</taxon>
        <taxon>Oomycota</taxon>
        <taxon>Peronosporomycetes</taxon>
        <taxon>Peronosporales</taxon>
        <taxon>Peronosporaceae</taxon>
        <taxon>Phytophthora</taxon>
    </lineage>
</organism>
<dbReference type="STRING" id="4795.A0A225WG48"/>
<evidence type="ECO:0000313" key="4">
    <source>
        <dbReference type="Proteomes" id="UP000198211"/>
    </source>
</evidence>
<dbReference type="AlphaFoldDB" id="A0A225WG48"/>
<proteinExistence type="predicted"/>
<gene>
    <name evidence="3" type="ORF">PHMEG_0009483</name>
</gene>